<dbReference type="RefSeq" id="WP_007458727.1">
    <property type="nucleotide sequence ID" value="NZ_HF570108.1"/>
</dbReference>
<evidence type="ECO:0000256" key="2">
    <source>
        <dbReference type="ARBA" id="ARBA00022747"/>
    </source>
</evidence>
<dbReference type="AlphaFoldDB" id="I0L1V7"/>
<dbReference type="STRING" id="1150864.MILUP08_42735"/>
<dbReference type="Gene3D" id="1.10.287.1120">
    <property type="entry name" value="Bipartite methylase S protein"/>
    <property type="match status" value="1"/>
</dbReference>
<dbReference type="InterPro" id="IPR052021">
    <property type="entry name" value="Type-I_RS_S_subunit"/>
</dbReference>
<dbReference type="InterPro" id="IPR000055">
    <property type="entry name" value="Restrct_endonuc_typeI_TRD"/>
</dbReference>
<proteinExistence type="inferred from homology"/>
<dbReference type="GO" id="GO:0003677">
    <property type="term" value="F:DNA binding"/>
    <property type="evidence" value="ECO:0007669"/>
    <property type="project" value="UniProtKB-KW"/>
</dbReference>
<protein>
    <submittedName>
        <fullName evidence="5">Restriction modification system DNA specificity domain</fullName>
    </submittedName>
</protein>
<name>I0L1V7_9ACTN</name>
<organism evidence="5 6">
    <name type="scientific">Micromonospora lupini str. Lupac 08</name>
    <dbReference type="NCBI Taxonomy" id="1150864"/>
    <lineage>
        <taxon>Bacteria</taxon>
        <taxon>Bacillati</taxon>
        <taxon>Actinomycetota</taxon>
        <taxon>Actinomycetes</taxon>
        <taxon>Micromonosporales</taxon>
        <taxon>Micromonosporaceae</taxon>
        <taxon>Micromonospora</taxon>
    </lineage>
</organism>
<feature type="domain" description="Type I restriction modification DNA specificity" evidence="4">
    <location>
        <begin position="229"/>
        <end position="392"/>
    </location>
</feature>
<dbReference type="PANTHER" id="PTHR30408:SF12">
    <property type="entry name" value="TYPE I RESTRICTION ENZYME MJAVIII SPECIFICITY SUBUNIT"/>
    <property type="match status" value="1"/>
</dbReference>
<gene>
    <name evidence="5" type="primary">hsdS</name>
    <name evidence="5" type="ORF">MILUP08_42735</name>
</gene>
<evidence type="ECO:0000313" key="5">
    <source>
        <dbReference type="EMBL" id="CCH17804.1"/>
    </source>
</evidence>
<evidence type="ECO:0000313" key="6">
    <source>
        <dbReference type="Proteomes" id="UP000003448"/>
    </source>
</evidence>
<dbReference type="CDD" id="cd17248">
    <property type="entry name" value="RMtype1_S_AmiI-TRD2-CR2_like"/>
    <property type="match status" value="1"/>
</dbReference>
<comment type="caution">
    <text evidence="5">The sequence shown here is derived from an EMBL/GenBank/DDBJ whole genome shotgun (WGS) entry which is preliminary data.</text>
</comment>
<evidence type="ECO:0000256" key="1">
    <source>
        <dbReference type="ARBA" id="ARBA00010923"/>
    </source>
</evidence>
<dbReference type="OrthoDB" id="3197085at2"/>
<dbReference type="Gene3D" id="3.90.220.20">
    <property type="entry name" value="DNA methylase specificity domains"/>
    <property type="match status" value="2"/>
</dbReference>
<evidence type="ECO:0000256" key="3">
    <source>
        <dbReference type="ARBA" id="ARBA00023125"/>
    </source>
</evidence>
<keyword evidence="3" id="KW-0238">DNA-binding</keyword>
<comment type="similarity">
    <text evidence="1">Belongs to the type-I restriction system S methylase family.</text>
</comment>
<reference evidence="6" key="1">
    <citation type="journal article" date="2012" name="J. Bacteriol.">
        <title>Genome Sequence of Micromonospora lupini Lupac 08, Isolated from Root Nodules of Lupinus angustifolius.</title>
        <authorList>
            <person name="Alonso-Vega P."/>
            <person name="Normand P."/>
            <person name="Bacigalupe R."/>
            <person name="Pujic P."/>
            <person name="Lajus A."/>
            <person name="Vallenet D."/>
            <person name="Carro L."/>
            <person name="Coll P."/>
            <person name="Trujillo M.E."/>
        </authorList>
    </citation>
    <scope>NUCLEOTIDE SEQUENCE [LARGE SCALE GENOMIC DNA]</scope>
    <source>
        <strain evidence="6">Lupac 08</strain>
    </source>
</reference>
<accession>I0L1V7</accession>
<keyword evidence="6" id="KW-1185">Reference proteome</keyword>
<dbReference type="Proteomes" id="UP000003448">
    <property type="component" value="Unassembled WGS sequence"/>
</dbReference>
<feature type="domain" description="Type I restriction modification DNA specificity" evidence="4">
    <location>
        <begin position="89"/>
        <end position="182"/>
    </location>
</feature>
<sequence length="441" mass="48870">MSSADGIYFSQLPLRRFLREIVDGPFGSSLTSSHYSDEGARVVRLGNIGAAHFRGSDAVYIPHEYFRQLQRHEVKPGDLLIAGLGDERHPVGRACIAPEGLGPAIVKADCFRARLDERRVTHRFAAWALSSSLVSDQVAALSRGSTRTRINLDVAREIQIPVPSPEEQRRIADYLDAETARIDNLMQQARRGLTMLDERRSATVFNAVTGRDLAEKKKGSSLGWVDSLPESWPVIPLKWAAKIGSGHTPSRTRPEYWENCTIPWISLFDVGRMRNPRQERLSETTQKISELGVANSSACLHPAGTVVLSRTASVGFSTIMDADMAVSQHFVTWTSGERLSPEYLLYTLRAMWQYFESVQVGTTNVTVFMPDLNAIRVPVPPTNVQRSIVNRIRADANRIDALSDTFGSQIKLLTERRQALITAAVTGQVDVSTASERGIEA</sequence>
<dbReference type="EMBL" id="CAIE01000022">
    <property type="protein sequence ID" value="CCH17804.1"/>
    <property type="molecule type" value="Genomic_DNA"/>
</dbReference>
<dbReference type="eggNOG" id="COG0732">
    <property type="taxonomic scope" value="Bacteria"/>
</dbReference>
<keyword evidence="2" id="KW-0680">Restriction system</keyword>
<dbReference type="GO" id="GO:0009307">
    <property type="term" value="P:DNA restriction-modification system"/>
    <property type="evidence" value="ECO:0007669"/>
    <property type="project" value="UniProtKB-KW"/>
</dbReference>
<dbReference type="InterPro" id="IPR044946">
    <property type="entry name" value="Restrct_endonuc_typeI_TRD_sf"/>
</dbReference>
<dbReference type="SUPFAM" id="SSF116734">
    <property type="entry name" value="DNA methylase specificity domain"/>
    <property type="match status" value="2"/>
</dbReference>
<dbReference type="Pfam" id="PF01420">
    <property type="entry name" value="Methylase_S"/>
    <property type="match status" value="2"/>
</dbReference>
<evidence type="ECO:0000259" key="4">
    <source>
        <dbReference type="Pfam" id="PF01420"/>
    </source>
</evidence>
<dbReference type="PANTHER" id="PTHR30408">
    <property type="entry name" value="TYPE-1 RESTRICTION ENZYME ECOKI SPECIFICITY PROTEIN"/>
    <property type="match status" value="1"/>
</dbReference>
<dbReference type="REBASE" id="51568">
    <property type="entry name" value="S.Mlu08ORF42736P"/>
</dbReference>